<name>A0ABS1K637_9MICC</name>
<dbReference type="PROSITE" id="PS51318">
    <property type="entry name" value="TAT"/>
    <property type="match status" value="1"/>
</dbReference>
<dbReference type="RefSeq" id="WP_189694052.1">
    <property type="nucleotide sequence ID" value="NZ_BNCM01000007.1"/>
</dbReference>
<evidence type="ECO:0000259" key="2">
    <source>
        <dbReference type="Pfam" id="PF13472"/>
    </source>
</evidence>
<dbReference type="Pfam" id="PF13472">
    <property type="entry name" value="Lipase_GDSL_2"/>
    <property type="match status" value="1"/>
</dbReference>
<dbReference type="PANTHER" id="PTHR37981:SF1">
    <property type="entry name" value="SGNH HYDROLASE-TYPE ESTERASE DOMAIN-CONTAINING PROTEIN"/>
    <property type="match status" value="1"/>
</dbReference>
<organism evidence="3 4">
    <name type="scientific">Sinomonas cellulolyticus</name>
    <dbReference type="NCBI Taxonomy" id="2801916"/>
    <lineage>
        <taxon>Bacteria</taxon>
        <taxon>Bacillati</taxon>
        <taxon>Actinomycetota</taxon>
        <taxon>Actinomycetes</taxon>
        <taxon>Micrococcales</taxon>
        <taxon>Micrococcaceae</taxon>
        <taxon>Sinomonas</taxon>
    </lineage>
</organism>
<keyword evidence="1" id="KW-0732">Signal</keyword>
<dbReference type="CDD" id="cd01823">
    <property type="entry name" value="SEST_like"/>
    <property type="match status" value="1"/>
</dbReference>
<feature type="domain" description="SGNH hydrolase-type esterase" evidence="2">
    <location>
        <begin position="43"/>
        <end position="247"/>
    </location>
</feature>
<dbReference type="InterPro" id="IPR036514">
    <property type="entry name" value="SGNH_hydro_sf"/>
</dbReference>
<sequence length="270" mass="26792">MKFTRIRRLGAAVAAAITLIAAGGAAAPAVAAPAAPQSGWYYALGDSYAAGVGGGTPIDDCGRTAQSYPADLGAKKNIACSGATTADVIRQAKTLPTNTGYVTVTAGGNDLGLSSITAACLAADPNNPLTWGTCLGQLGAAEQQLGTVGANIPAIVTAIHAKSPNAQIVFTGYPHLFLTGLSPLTDQVNAGIDALDSTIWAAATGAGAQYVDVRLAFTGHELGSADPWINGPEAGSAAFHPNATGYAYGYAPVVGAALAALGWKAPALVG</sequence>
<evidence type="ECO:0000313" key="4">
    <source>
        <dbReference type="Proteomes" id="UP000639051"/>
    </source>
</evidence>
<reference evidence="3 4" key="1">
    <citation type="submission" date="2021-01" db="EMBL/GenBank/DDBJ databases">
        <title>Genome public.</title>
        <authorList>
            <person name="Liu C."/>
            <person name="Sun Q."/>
        </authorList>
    </citation>
    <scope>NUCLEOTIDE SEQUENCE [LARGE SCALE GENOMIC DNA]</scope>
    <source>
        <strain evidence="3 4">JC656</strain>
    </source>
</reference>
<comment type="caution">
    <text evidence="3">The sequence shown here is derived from an EMBL/GenBank/DDBJ whole genome shotgun (WGS) entry which is preliminary data.</text>
</comment>
<dbReference type="EMBL" id="JAERRC010000022">
    <property type="protein sequence ID" value="MBL0705761.1"/>
    <property type="molecule type" value="Genomic_DNA"/>
</dbReference>
<protein>
    <submittedName>
        <fullName evidence="3">SGNH/GDSL hydrolase family protein</fullName>
    </submittedName>
</protein>
<evidence type="ECO:0000313" key="3">
    <source>
        <dbReference type="EMBL" id="MBL0705761.1"/>
    </source>
</evidence>
<evidence type="ECO:0000256" key="1">
    <source>
        <dbReference type="SAM" id="SignalP"/>
    </source>
</evidence>
<keyword evidence="4" id="KW-1185">Reference proteome</keyword>
<dbReference type="Proteomes" id="UP000639051">
    <property type="component" value="Unassembled WGS sequence"/>
</dbReference>
<dbReference type="Gene3D" id="3.40.50.1110">
    <property type="entry name" value="SGNH hydrolase"/>
    <property type="match status" value="1"/>
</dbReference>
<dbReference type="GO" id="GO:0016787">
    <property type="term" value="F:hydrolase activity"/>
    <property type="evidence" value="ECO:0007669"/>
    <property type="project" value="UniProtKB-KW"/>
</dbReference>
<dbReference type="InterPro" id="IPR006311">
    <property type="entry name" value="TAT_signal"/>
</dbReference>
<proteinExistence type="predicted"/>
<accession>A0ABS1K637</accession>
<dbReference type="InterPro" id="IPR037460">
    <property type="entry name" value="SEST-like"/>
</dbReference>
<dbReference type="PANTHER" id="PTHR37981">
    <property type="entry name" value="LIPASE 2"/>
    <property type="match status" value="1"/>
</dbReference>
<dbReference type="InterPro" id="IPR013830">
    <property type="entry name" value="SGNH_hydro"/>
</dbReference>
<feature type="signal peptide" evidence="1">
    <location>
        <begin position="1"/>
        <end position="31"/>
    </location>
</feature>
<feature type="chain" id="PRO_5045048003" evidence="1">
    <location>
        <begin position="32"/>
        <end position="270"/>
    </location>
</feature>
<gene>
    <name evidence="3" type="ORF">JJE72_09600</name>
</gene>
<keyword evidence="3" id="KW-0378">Hydrolase</keyword>
<dbReference type="SUPFAM" id="SSF52266">
    <property type="entry name" value="SGNH hydrolase"/>
    <property type="match status" value="1"/>
</dbReference>